<gene>
    <name evidence="1" type="ORF">METZ01_LOCUS192368</name>
</gene>
<dbReference type="InterPro" id="IPR023401">
    <property type="entry name" value="ODC_N"/>
</dbReference>
<dbReference type="InterPro" id="IPR003462">
    <property type="entry name" value="ODC_Mu_crystall"/>
</dbReference>
<dbReference type="Gene3D" id="3.40.50.720">
    <property type="entry name" value="NAD(P)-binding Rossmann-like Domain"/>
    <property type="match status" value="1"/>
</dbReference>
<protein>
    <recommendedName>
        <fullName evidence="2">Ornithine cyclodeaminase family protein</fullName>
    </recommendedName>
</protein>
<dbReference type="InterPro" id="IPR036291">
    <property type="entry name" value="NAD(P)-bd_dom_sf"/>
</dbReference>
<dbReference type="Pfam" id="PF02423">
    <property type="entry name" value="OCD_Mu_crystall"/>
    <property type="match status" value="1"/>
</dbReference>
<name>A0A382DNF5_9ZZZZ</name>
<reference evidence="1" key="1">
    <citation type="submission" date="2018-05" db="EMBL/GenBank/DDBJ databases">
        <authorList>
            <person name="Lanie J.A."/>
            <person name="Ng W.-L."/>
            <person name="Kazmierczak K.M."/>
            <person name="Andrzejewski T.M."/>
            <person name="Davidsen T.M."/>
            <person name="Wayne K.J."/>
            <person name="Tettelin H."/>
            <person name="Glass J.I."/>
            <person name="Rusch D."/>
            <person name="Podicherti R."/>
            <person name="Tsui H.-C.T."/>
            <person name="Winkler M.E."/>
        </authorList>
    </citation>
    <scope>NUCLEOTIDE SEQUENCE</scope>
</reference>
<evidence type="ECO:0000313" key="1">
    <source>
        <dbReference type="EMBL" id="SVB39514.1"/>
    </source>
</evidence>
<organism evidence="1">
    <name type="scientific">marine metagenome</name>
    <dbReference type="NCBI Taxonomy" id="408172"/>
    <lineage>
        <taxon>unclassified sequences</taxon>
        <taxon>metagenomes</taxon>
        <taxon>ecological metagenomes</taxon>
    </lineage>
</organism>
<dbReference type="EMBL" id="UINC01040103">
    <property type="protein sequence ID" value="SVB39514.1"/>
    <property type="molecule type" value="Genomic_DNA"/>
</dbReference>
<dbReference type="Gene3D" id="3.30.1780.10">
    <property type="entry name" value="ornithine cyclodeaminase, domain 1"/>
    <property type="match status" value="1"/>
</dbReference>
<dbReference type="PANTHER" id="PTHR13812:SF19">
    <property type="entry name" value="KETIMINE REDUCTASE MU-CRYSTALLIN"/>
    <property type="match status" value="1"/>
</dbReference>
<evidence type="ECO:0008006" key="2">
    <source>
        <dbReference type="Google" id="ProtNLM"/>
    </source>
</evidence>
<dbReference type="PANTHER" id="PTHR13812">
    <property type="entry name" value="KETIMINE REDUCTASE MU-CRYSTALLIN"/>
    <property type="match status" value="1"/>
</dbReference>
<dbReference type="AlphaFoldDB" id="A0A382DNF5"/>
<dbReference type="SUPFAM" id="SSF51735">
    <property type="entry name" value="NAD(P)-binding Rossmann-fold domains"/>
    <property type="match status" value="1"/>
</dbReference>
<feature type="non-terminal residue" evidence="1">
    <location>
        <position position="259"/>
    </location>
</feature>
<dbReference type="GO" id="GO:0005737">
    <property type="term" value="C:cytoplasm"/>
    <property type="evidence" value="ECO:0007669"/>
    <property type="project" value="TreeGrafter"/>
</dbReference>
<accession>A0A382DNF5</accession>
<sequence length="259" mass="27624">MKTLILNAKEVLDLLDMKEVLPAVEEGFAAHGRGETIMPPKVYLPLEEYHGDFRAMPVSSSGAAGVKWVNSHPRNPQDHGIPSVLGVFILSDPVTARPLAIMDATSITAYRTGASAAVATKYLAREGSVSVGFVGCGVQAETALSAIQQVREISALKLYDRSEESASRFASTFTGKVCSLEEVSGCDVIVTMTPSREPIVKKEWLSQGAHINAMGADAPGKQELDPSILTGARVFLDDMEQGSERGEGNVALHTGLLKK</sequence>
<proteinExistence type="predicted"/>